<keyword evidence="4" id="KW-0238">DNA-binding</keyword>
<feature type="compositionally biased region" description="Basic and acidic residues" evidence="6">
    <location>
        <begin position="1"/>
        <end position="10"/>
    </location>
</feature>
<dbReference type="NCBIfam" id="TIGR02983">
    <property type="entry name" value="SigE-fam_strep"/>
    <property type="match status" value="1"/>
</dbReference>
<protein>
    <submittedName>
        <fullName evidence="9">SigE family RNA polymerase sigma factor</fullName>
    </submittedName>
</protein>
<comment type="similarity">
    <text evidence="1">Belongs to the sigma-70 factor family. ECF subfamily.</text>
</comment>
<sequence>MSVAEREPRGEPGNGRGGAGGGRAGTPGADAPSADVAIAELYAAHWTGLVRLAWLLLRDDLAAEEVVQDAFIAVHRRWDSLRNHESAAAYLRRAVVNGARSGLRHRGVEERYLSREQGEPTTYARRTEASAEERALDAEATSSMVVALGRLPQRQREVLTMRYYLDLSEAEIADALGISAGSVKAHAHRGLAALRDRMEVSS</sequence>
<dbReference type="InterPro" id="IPR013325">
    <property type="entry name" value="RNA_pol_sigma_r2"/>
</dbReference>
<evidence type="ECO:0000259" key="8">
    <source>
        <dbReference type="Pfam" id="PF08281"/>
    </source>
</evidence>
<dbReference type="InterPro" id="IPR013249">
    <property type="entry name" value="RNA_pol_sigma70_r4_t2"/>
</dbReference>
<keyword evidence="5" id="KW-0804">Transcription</keyword>
<dbReference type="PANTHER" id="PTHR43133:SF50">
    <property type="entry name" value="ECF RNA POLYMERASE SIGMA FACTOR SIGM"/>
    <property type="match status" value="1"/>
</dbReference>
<organism evidence="9 10">
    <name type="scientific">Pedococcus aerophilus</name>
    <dbReference type="NCBI Taxonomy" id="436356"/>
    <lineage>
        <taxon>Bacteria</taxon>
        <taxon>Bacillati</taxon>
        <taxon>Actinomycetota</taxon>
        <taxon>Actinomycetes</taxon>
        <taxon>Micrococcales</taxon>
        <taxon>Intrasporangiaceae</taxon>
        <taxon>Pedococcus</taxon>
    </lineage>
</organism>
<dbReference type="PANTHER" id="PTHR43133">
    <property type="entry name" value="RNA POLYMERASE ECF-TYPE SIGMA FACTO"/>
    <property type="match status" value="1"/>
</dbReference>
<evidence type="ECO:0000256" key="5">
    <source>
        <dbReference type="ARBA" id="ARBA00023163"/>
    </source>
</evidence>
<proteinExistence type="inferred from homology"/>
<evidence type="ECO:0000256" key="6">
    <source>
        <dbReference type="SAM" id="MobiDB-lite"/>
    </source>
</evidence>
<dbReference type="InterPro" id="IPR014325">
    <property type="entry name" value="RNA_pol_sigma-E_actinobac"/>
</dbReference>
<keyword evidence="3" id="KW-0731">Sigma factor</keyword>
<keyword evidence="2" id="KW-0805">Transcription regulation</keyword>
<dbReference type="SUPFAM" id="SSF88946">
    <property type="entry name" value="Sigma2 domain of RNA polymerase sigma factors"/>
    <property type="match status" value="1"/>
</dbReference>
<dbReference type="CDD" id="cd06171">
    <property type="entry name" value="Sigma70_r4"/>
    <property type="match status" value="1"/>
</dbReference>
<dbReference type="NCBIfam" id="TIGR02937">
    <property type="entry name" value="sigma70-ECF"/>
    <property type="match status" value="1"/>
</dbReference>
<feature type="region of interest" description="Disordered" evidence="6">
    <location>
        <begin position="1"/>
        <end position="31"/>
    </location>
</feature>
<dbReference type="Proteomes" id="UP001501326">
    <property type="component" value="Unassembled WGS sequence"/>
</dbReference>
<evidence type="ECO:0000256" key="2">
    <source>
        <dbReference type="ARBA" id="ARBA00023015"/>
    </source>
</evidence>
<feature type="domain" description="RNA polymerase sigma factor 70 region 4 type 2" evidence="8">
    <location>
        <begin position="147"/>
        <end position="194"/>
    </location>
</feature>
<dbReference type="Pfam" id="PF08281">
    <property type="entry name" value="Sigma70_r4_2"/>
    <property type="match status" value="1"/>
</dbReference>
<evidence type="ECO:0000256" key="4">
    <source>
        <dbReference type="ARBA" id="ARBA00023125"/>
    </source>
</evidence>
<gene>
    <name evidence="9" type="ORF">GCM10009867_31790</name>
</gene>
<evidence type="ECO:0000256" key="3">
    <source>
        <dbReference type="ARBA" id="ARBA00023082"/>
    </source>
</evidence>
<name>A0ABN3UVK7_9MICO</name>
<evidence type="ECO:0000259" key="7">
    <source>
        <dbReference type="Pfam" id="PF04542"/>
    </source>
</evidence>
<comment type="caution">
    <text evidence="9">The sequence shown here is derived from an EMBL/GenBank/DDBJ whole genome shotgun (WGS) entry which is preliminary data.</text>
</comment>
<dbReference type="Gene3D" id="1.10.1740.10">
    <property type="match status" value="1"/>
</dbReference>
<dbReference type="InterPro" id="IPR014284">
    <property type="entry name" value="RNA_pol_sigma-70_dom"/>
</dbReference>
<dbReference type="InterPro" id="IPR007627">
    <property type="entry name" value="RNA_pol_sigma70_r2"/>
</dbReference>
<accession>A0ABN3UVK7</accession>
<evidence type="ECO:0000313" key="9">
    <source>
        <dbReference type="EMBL" id="GAA2738808.1"/>
    </source>
</evidence>
<reference evidence="9 10" key="1">
    <citation type="journal article" date="2019" name="Int. J. Syst. Evol. Microbiol.">
        <title>The Global Catalogue of Microorganisms (GCM) 10K type strain sequencing project: providing services to taxonomists for standard genome sequencing and annotation.</title>
        <authorList>
            <consortium name="The Broad Institute Genomics Platform"/>
            <consortium name="The Broad Institute Genome Sequencing Center for Infectious Disease"/>
            <person name="Wu L."/>
            <person name="Ma J."/>
        </authorList>
    </citation>
    <scope>NUCLEOTIDE SEQUENCE [LARGE SCALE GENOMIC DNA]</scope>
    <source>
        <strain evidence="9 10">JCM 16378</strain>
    </source>
</reference>
<dbReference type="SUPFAM" id="SSF88659">
    <property type="entry name" value="Sigma3 and sigma4 domains of RNA polymerase sigma factors"/>
    <property type="match status" value="1"/>
</dbReference>
<keyword evidence="10" id="KW-1185">Reference proteome</keyword>
<dbReference type="Pfam" id="PF04542">
    <property type="entry name" value="Sigma70_r2"/>
    <property type="match status" value="1"/>
</dbReference>
<dbReference type="InterPro" id="IPR013324">
    <property type="entry name" value="RNA_pol_sigma_r3/r4-like"/>
</dbReference>
<dbReference type="Gene3D" id="1.10.10.10">
    <property type="entry name" value="Winged helix-like DNA-binding domain superfamily/Winged helix DNA-binding domain"/>
    <property type="match status" value="1"/>
</dbReference>
<dbReference type="InterPro" id="IPR036388">
    <property type="entry name" value="WH-like_DNA-bd_sf"/>
</dbReference>
<evidence type="ECO:0000256" key="1">
    <source>
        <dbReference type="ARBA" id="ARBA00010641"/>
    </source>
</evidence>
<feature type="domain" description="RNA polymerase sigma-70 region 2" evidence="7">
    <location>
        <begin position="41"/>
        <end position="106"/>
    </location>
</feature>
<dbReference type="InterPro" id="IPR039425">
    <property type="entry name" value="RNA_pol_sigma-70-like"/>
</dbReference>
<evidence type="ECO:0000313" key="10">
    <source>
        <dbReference type="Proteomes" id="UP001501326"/>
    </source>
</evidence>
<dbReference type="EMBL" id="BAAARN010000004">
    <property type="protein sequence ID" value="GAA2738808.1"/>
    <property type="molecule type" value="Genomic_DNA"/>
</dbReference>
<feature type="compositionally biased region" description="Gly residues" evidence="6">
    <location>
        <begin position="12"/>
        <end position="25"/>
    </location>
</feature>